<evidence type="ECO:0000313" key="3">
    <source>
        <dbReference type="Proteomes" id="UP000249633"/>
    </source>
</evidence>
<organism evidence="2 3">
    <name type="scientific">Roseateles depolymerans</name>
    <dbReference type="NCBI Taxonomy" id="76731"/>
    <lineage>
        <taxon>Bacteria</taxon>
        <taxon>Pseudomonadati</taxon>
        <taxon>Pseudomonadota</taxon>
        <taxon>Betaproteobacteria</taxon>
        <taxon>Burkholderiales</taxon>
        <taxon>Sphaerotilaceae</taxon>
        <taxon>Roseateles</taxon>
    </lineage>
</organism>
<sequence>MNEPLAHDPLAWLQARPPASPARQRVLQVLADRAAAAPPGPLREQLLRALQRQAERPDAVLPQDLPPPAAEPGPLQALAALVQRLRAASAGTEPRVLQQHARAFGELRTARRLAEVAAPVPEHLGPLNNQVLVRRALQQLQQLSPDYLQRFIEQVDSLAALAPLLAVDTPDTPRPAAKAPARSPRTTAAKTPARPAAARKTGTRR</sequence>
<accession>A0A2W5FV56</accession>
<dbReference type="AlphaFoldDB" id="A0A2W5FV56"/>
<feature type="compositionally biased region" description="Low complexity" evidence="1">
    <location>
        <begin position="174"/>
        <end position="205"/>
    </location>
</feature>
<evidence type="ECO:0000256" key="1">
    <source>
        <dbReference type="SAM" id="MobiDB-lite"/>
    </source>
</evidence>
<name>A0A2W5FV56_9BURK</name>
<dbReference type="EMBL" id="QFOD01000006">
    <property type="protein sequence ID" value="PZP33459.1"/>
    <property type="molecule type" value="Genomic_DNA"/>
</dbReference>
<comment type="caution">
    <text evidence="2">The sequence shown here is derived from an EMBL/GenBank/DDBJ whole genome shotgun (WGS) entry which is preliminary data.</text>
</comment>
<evidence type="ECO:0008006" key="4">
    <source>
        <dbReference type="Google" id="ProtNLM"/>
    </source>
</evidence>
<dbReference type="Proteomes" id="UP000249633">
    <property type="component" value="Unassembled WGS sequence"/>
</dbReference>
<feature type="region of interest" description="Disordered" evidence="1">
    <location>
        <begin position="51"/>
        <end position="71"/>
    </location>
</feature>
<evidence type="ECO:0000313" key="2">
    <source>
        <dbReference type="EMBL" id="PZP33459.1"/>
    </source>
</evidence>
<dbReference type="InterPro" id="IPR021549">
    <property type="entry name" value="DUF2894"/>
</dbReference>
<protein>
    <recommendedName>
        <fullName evidence="4">DUF2894 domain-containing protein</fullName>
    </recommendedName>
</protein>
<gene>
    <name evidence="2" type="ORF">DI603_08835</name>
</gene>
<feature type="region of interest" description="Disordered" evidence="1">
    <location>
        <begin position="168"/>
        <end position="205"/>
    </location>
</feature>
<dbReference type="Pfam" id="PF11445">
    <property type="entry name" value="DUF2894"/>
    <property type="match status" value="1"/>
</dbReference>
<proteinExistence type="predicted"/>
<reference evidence="2 3" key="1">
    <citation type="submission" date="2017-08" db="EMBL/GenBank/DDBJ databases">
        <title>Infants hospitalized years apart are colonized by the same room-sourced microbial strains.</title>
        <authorList>
            <person name="Brooks B."/>
            <person name="Olm M.R."/>
            <person name="Firek B.A."/>
            <person name="Baker R."/>
            <person name="Thomas B.C."/>
            <person name="Morowitz M.J."/>
            <person name="Banfield J.F."/>
        </authorList>
    </citation>
    <scope>NUCLEOTIDE SEQUENCE [LARGE SCALE GENOMIC DNA]</scope>
    <source>
        <strain evidence="2">S2_012_000_R2_81</strain>
    </source>
</reference>